<accession>A0A940X7Y0</accession>
<evidence type="ECO:0000313" key="2">
    <source>
        <dbReference type="Proteomes" id="UP000675047"/>
    </source>
</evidence>
<dbReference type="EMBL" id="JAGFBV010000010">
    <property type="protein sequence ID" value="MBP4138015.1"/>
    <property type="molecule type" value="Genomic_DNA"/>
</dbReference>
<evidence type="ECO:0000313" key="1">
    <source>
        <dbReference type="EMBL" id="MBP4138015.1"/>
    </source>
</evidence>
<gene>
    <name evidence="1" type="ORF">J3495_07910</name>
</gene>
<evidence type="ECO:0008006" key="3">
    <source>
        <dbReference type="Google" id="ProtNLM"/>
    </source>
</evidence>
<organism evidence="1 2">
    <name type="scientific">Flavobacterium geliluteum</name>
    <dbReference type="NCBI Taxonomy" id="2816120"/>
    <lineage>
        <taxon>Bacteria</taxon>
        <taxon>Pseudomonadati</taxon>
        <taxon>Bacteroidota</taxon>
        <taxon>Flavobacteriia</taxon>
        <taxon>Flavobacteriales</taxon>
        <taxon>Flavobacteriaceae</taxon>
        <taxon>Flavobacterium</taxon>
    </lineage>
</organism>
<reference evidence="1 2" key="1">
    <citation type="submission" date="2021-03" db="EMBL/GenBank/DDBJ databases">
        <title>Flavobacterium Flabelliformis Sp. Nov. And Flavobacterium Geliluteum Sp. Nov., Two Novel Multidrug Resistant Psychrophilic Species Isolated From Antarctica.</title>
        <authorList>
            <person name="Kralova S."/>
            <person name="Busse H.J."/>
            <person name="Bezdicek M."/>
            <person name="Nykrynova M."/>
            <person name="Kroupova E."/>
            <person name="Krsek D."/>
            <person name="Sedlacek I."/>
        </authorList>
    </citation>
    <scope>NUCLEOTIDE SEQUENCE [LARGE SCALE GENOMIC DNA]</scope>
    <source>
        <strain evidence="1 2">P7388</strain>
    </source>
</reference>
<dbReference type="PROSITE" id="PS51257">
    <property type="entry name" value="PROKAR_LIPOPROTEIN"/>
    <property type="match status" value="1"/>
</dbReference>
<proteinExistence type="predicted"/>
<protein>
    <recommendedName>
        <fullName evidence="3">Lipoprotein</fullName>
    </recommendedName>
</protein>
<dbReference type="RefSeq" id="WP_210666019.1">
    <property type="nucleotide sequence ID" value="NZ_JAGFBV010000010.1"/>
</dbReference>
<comment type="caution">
    <text evidence="1">The sequence shown here is derived from an EMBL/GenBank/DDBJ whole genome shotgun (WGS) entry which is preliminary data.</text>
</comment>
<dbReference type="AlphaFoldDB" id="A0A940X7Y0"/>
<dbReference type="Proteomes" id="UP000675047">
    <property type="component" value="Unassembled WGS sequence"/>
</dbReference>
<name>A0A940X7Y0_9FLAO</name>
<sequence length="170" mass="18982">MNSILKLAYFSSFVVFVASCTHKKTEPTAIKNVKKDTTTLLYKKNIESIAGLYTTATEDDCHISIALTTTQNGYLYTLKTNSRNVTGKAKITISESGEKYIVLEGIKWDEYEGDISNEEDSTTTRELEIPIGIEASCVQDTLTIQNYGNAMNYYTKLAECGAKYIQLVKK</sequence>
<keyword evidence="2" id="KW-1185">Reference proteome</keyword>